<name>A0ABR1R3N8_9PEZI</name>
<dbReference type="Proteomes" id="UP001396898">
    <property type="component" value="Unassembled WGS sequence"/>
</dbReference>
<gene>
    <name evidence="1" type="ORF">PG991_014974</name>
</gene>
<evidence type="ECO:0008006" key="3">
    <source>
        <dbReference type="Google" id="ProtNLM"/>
    </source>
</evidence>
<evidence type="ECO:0000313" key="2">
    <source>
        <dbReference type="Proteomes" id="UP001396898"/>
    </source>
</evidence>
<dbReference type="EMBL" id="JAQQWI010000021">
    <property type="protein sequence ID" value="KAK7998495.1"/>
    <property type="molecule type" value="Genomic_DNA"/>
</dbReference>
<organism evidence="1 2">
    <name type="scientific">Apiospora marii</name>
    <dbReference type="NCBI Taxonomy" id="335849"/>
    <lineage>
        <taxon>Eukaryota</taxon>
        <taxon>Fungi</taxon>
        <taxon>Dikarya</taxon>
        <taxon>Ascomycota</taxon>
        <taxon>Pezizomycotina</taxon>
        <taxon>Sordariomycetes</taxon>
        <taxon>Xylariomycetidae</taxon>
        <taxon>Amphisphaeriales</taxon>
        <taxon>Apiosporaceae</taxon>
        <taxon>Apiospora</taxon>
    </lineage>
</organism>
<reference evidence="1 2" key="1">
    <citation type="submission" date="2023-01" db="EMBL/GenBank/DDBJ databases">
        <title>Analysis of 21 Apiospora genomes using comparative genomics revels a genus with tremendous synthesis potential of carbohydrate active enzymes and secondary metabolites.</title>
        <authorList>
            <person name="Sorensen T."/>
        </authorList>
    </citation>
    <scope>NUCLEOTIDE SEQUENCE [LARGE SCALE GENOMIC DNA]</scope>
    <source>
        <strain evidence="1 2">CBS 20057</strain>
    </source>
</reference>
<evidence type="ECO:0000313" key="1">
    <source>
        <dbReference type="EMBL" id="KAK7998495.1"/>
    </source>
</evidence>
<protein>
    <recommendedName>
        <fullName evidence="3">F-box domain-containing protein</fullName>
    </recommendedName>
</protein>
<proteinExistence type="predicted"/>
<comment type="caution">
    <text evidence="1">The sequence shown here is derived from an EMBL/GenBank/DDBJ whole genome shotgun (WGS) entry which is preliminary data.</text>
</comment>
<sequence>MRLNCSHLIVPDDEPEDHEVFQKRLDQPQFVLDSRIEASSSSNSSGSGSLLYRIPQEIRDEIFRYFFSSTPVEVVTRPAYEHGRPPPSLLACCRRMR</sequence>
<accession>A0ABR1R3N8</accession>
<keyword evidence="2" id="KW-1185">Reference proteome</keyword>